<dbReference type="Pfam" id="PF03178">
    <property type="entry name" value="CPSF_A"/>
    <property type="match status" value="1"/>
</dbReference>
<dbReference type="Gene3D" id="1.10.150.910">
    <property type="match status" value="1"/>
</dbReference>
<comment type="subcellular location">
    <subcellularLocation>
        <location evidence="1">Nucleus</location>
    </subcellularLocation>
</comment>
<dbReference type="Proteomes" id="UP000069272">
    <property type="component" value="Chromosome 3R"/>
</dbReference>
<dbReference type="InterPro" id="IPR050358">
    <property type="entry name" value="RSE1/DDB1/CFT1"/>
</dbReference>
<evidence type="ECO:0000256" key="3">
    <source>
        <dbReference type="ARBA" id="ARBA00038446"/>
    </source>
</evidence>
<dbReference type="STRING" id="7167.A0A182FBZ4"/>
<feature type="compositionally biased region" description="Polar residues" evidence="5">
    <location>
        <begin position="917"/>
        <end position="930"/>
    </location>
</feature>
<sequence length="1527" mass="169982">MFSLCKQPHEATAVEFSLTCHFFNHSEKSLVTGGANVLKVYRIIPDADPATRDKYSATRPPNMKLECMASYRLFGNIRSLQSVSLAGSQRDALLISFPDAKLSVVQFDPDNFDLKTLSLHYFEDEDIRGGWTGHYHIPLVRVDPDNRCAVMLVYGRKLVVLPFRKDSSLDEIEMQDVKPIKKTPTLLIAKTPILASYIIELKDLDEKIDNVIDVQFLHGYYEPTLLILYEPVRTFPGRIAVRSDTCTMVALSLNIQQRVHPVIWTVNSLPFDCLQAVPISKPIGGCLVMCVNSLIYLNQSVPPYGVSLNSSADHSTNFPLKPQDGVRISLDAAQVCFIESEKLVLSLKGGELYVLTLCADSMRSVRSFHFSKAAASVLTSCICVCETEYLFLGSRLGNSLLLRFREKDESLVITIDDSGTVEKEQKRQRLEEEELEVYGSGYKTSVQLTSYIFEVCDSVLNVGPIAHMAVGERICEEEMEEGAEVQFVPSKLDVEVVTASGHGKNGALCVLQSSIKPQVITSFGLSGCLDVWTVFDEAASPAGTRKPDDAPLPNHAFMILSQEGATMVLQTGEEINEIENTGFATDVPTIHVGNIGTNRFIVQVTTKSIRLLQGTRLLQNIPIDLGCPLASVSIVDPYVCVRSSEGRVITLALREGKGTPRLAVNKNTISASPPVIAISAYRDVSGMFTRKLEDSFDVSKGGGATSAYSSGFGSMKPEPNMKIEDEEDLLYGESGRSFKVTSMADMALADKGGGNADFWLKYMQQVKPTYWLLAARDNGNLEIYSMPDLKLAYLISNVGNGNKVLSDSMEFVPLPLAKPGASQEEATSAFGASFGSGGVPVSLLPKEILMVALGSYGSRPILFIRLEQDLLMYRVFRYAKGHLKLRFKRLTSSVTCPAFRTVPARLANLPDKPPATGSATDTTESNGKDTQAQLHATKVQYENISMIRYFGNVSGYAGVAVCGEKPYFLFLTGHGELRSHRLYARTVMKAFAPFNNVNCPNGFLYFDEQYQLKISILPTYLSYDSVWPVRKIPLRSSPKQIVYHRENRVYCVVMDAEEICNKYYRFNGEDKELTEENKGERFLYPMGHQFSVVLVNPAAWEIVPDTAIALEEWEHVVSLKNVSLAYEGARSGLKEYIAVGTNFNYSEDITSRGRLLLYDIIEVVPEPGKPLTKHKFKEVIVKDQKGPVSAISHVCGFLVGAVGQKVYLWQMKDDDLVGVAFIDTNIFVHQMVSIKSLILVADVYKSVSLLRFQDEFRTLSLVSRDYHPLNVYQVEYVVDNTNLGFLVADDQANLITYMYQPESRESFGGQRLLRKGDYHLGQRVNAMFRVQCDFHESDVMRRALNYDNKHTTFFATLDGGFGFVLPLPEKTYRRLFMLQNVLLTHSPHTCGLNPKAYRTIKQSRALPINPSRCVVDGDLVWSFLELPANEKQEVAKKIGTRIEEICADLMEIEHLDTTAIQSVERFVGCSVVGATLSTYSALLLRKVCFGLRKTPEPHGVIPSKLLVLLLDQCRRPFGTVFCSVRVG</sequence>
<reference evidence="9" key="2">
    <citation type="submission" date="2022-08" db="UniProtKB">
        <authorList>
            <consortium name="EnsemblMetazoa"/>
        </authorList>
    </citation>
    <scope>IDENTIFICATION</scope>
    <source>
        <strain evidence="9">STECLA/ALBI9_A</strain>
    </source>
</reference>
<dbReference type="VEuPathDB" id="VectorBase:AALB004028"/>
<name>A0A182FBZ4_ANOAL</name>
<organism evidence="9 10">
    <name type="scientific">Anopheles albimanus</name>
    <name type="common">New world malaria mosquito</name>
    <dbReference type="NCBI Taxonomy" id="7167"/>
    <lineage>
        <taxon>Eukaryota</taxon>
        <taxon>Metazoa</taxon>
        <taxon>Ecdysozoa</taxon>
        <taxon>Arthropoda</taxon>
        <taxon>Hexapoda</taxon>
        <taxon>Insecta</taxon>
        <taxon>Pterygota</taxon>
        <taxon>Neoptera</taxon>
        <taxon>Endopterygota</taxon>
        <taxon>Diptera</taxon>
        <taxon>Nematocera</taxon>
        <taxon>Culicoidea</taxon>
        <taxon>Culicidae</taxon>
        <taxon>Anophelinae</taxon>
        <taxon>Anopheles</taxon>
    </lineage>
</organism>
<dbReference type="EnsemblMetazoa" id="AALB004028-RA">
    <property type="protein sequence ID" value="AALB004028-PA"/>
    <property type="gene ID" value="AALB004028"/>
</dbReference>
<dbReference type="InterPro" id="IPR058543">
    <property type="entry name" value="Beta-prop_RSE1/DDB1/CPSF1_2nd"/>
</dbReference>
<dbReference type="Gene3D" id="2.130.10.10">
    <property type="entry name" value="YVTN repeat-like/Quinoprotein amine dehydrogenase"/>
    <property type="match status" value="2"/>
</dbReference>
<evidence type="ECO:0000256" key="2">
    <source>
        <dbReference type="ARBA" id="ARBA00023242"/>
    </source>
</evidence>
<keyword evidence="2" id="KW-0539">Nucleus</keyword>
<reference evidence="9 10" key="1">
    <citation type="journal article" date="2017" name="G3 (Bethesda)">
        <title>The Physical Genome Mapping of Anopheles albimanus Corrected Scaffold Misassemblies and Identified Interarm Rearrangements in Genus Anopheles.</title>
        <authorList>
            <person name="Artemov G.N."/>
            <person name="Peery A.N."/>
            <person name="Jiang X."/>
            <person name="Tu Z."/>
            <person name="Stegniy V.N."/>
            <person name="Sharakhova M.V."/>
            <person name="Sharakhov I.V."/>
        </authorList>
    </citation>
    <scope>NUCLEOTIDE SEQUENCE [LARGE SCALE GENOMIC DNA]</scope>
    <source>
        <strain evidence="9 10">ALBI9_A</strain>
    </source>
</reference>
<dbReference type="Pfam" id="PF23726">
    <property type="entry name" value="Beta-prop_RSE1_2nd"/>
    <property type="match status" value="1"/>
</dbReference>
<protein>
    <recommendedName>
        <fullName evidence="4">Cleavage and polyadenylation specificity factor subunit 1</fullName>
    </recommendedName>
</protein>
<feature type="domain" description="RSE1/DDB1/CPSF1 first beta-propeller" evidence="7">
    <location>
        <begin position="14"/>
        <end position="408"/>
    </location>
</feature>
<dbReference type="PANTHER" id="PTHR10644">
    <property type="entry name" value="DNA REPAIR/RNA PROCESSING CPSF FAMILY"/>
    <property type="match status" value="1"/>
</dbReference>
<dbReference type="VEuPathDB" id="VectorBase:AALB20_031180"/>
<dbReference type="GO" id="GO:0005634">
    <property type="term" value="C:nucleus"/>
    <property type="evidence" value="ECO:0007669"/>
    <property type="project" value="UniProtKB-SubCell"/>
</dbReference>
<feature type="domain" description="RSE1/DDB1/CPSF1 second beta-propeller" evidence="8">
    <location>
        <begin position="517"/>
        <end position="1015"/>
    </location>
</feature>
<dbReference type="FunFam" id="2.130.10.10:FF:000100">
    <property type="entry name" value="Cleavage and polyadenylation specificity factor subunit 1"/>
    <property type="match status" value="1"/>
</dbReference>
<comment type="similarity">
    <text evidence="3">Belongs to the CPSF1 family.</text>
</comment>
<dbReference type="InterPro" id="IPR015943">
    <property type="entry name" value="WD40/YVTN_repeat-like_dom_sf"/>
</dbReference>
<dbReference type="FunFam" id="1.10.150.910:FF:000005">
    <property type="entry name" value="Cleavage and polyadenylation specific factor 1"/>
    <property type="match status" value="1"/>
</dbReference>
<dbReference type="InterPro" id="IPR018846">
    <property type="entry name" value="Beta-prop_RSE1/DDB1/CPSF1_1st"/>
</dbReference>
<dbReference type="FunFam" id="2.130.10.10:FF:000766">
    <property type="entry name" value="Cleavage and polyadenylation specificity factor cpsf"/>
    <property type="match status" value="1"/>
</dbReference>
<dbReference type="GO" id="GO:0031123">
    <property type="term" value="P:RNA 3'-end processing"/>
    <property type="evidence" value="ECO:0007669"/>
    <property type="project" value="UniProtKB-ARBA"/>
</dbReference>
<evidence type="ECO:0000259" key="8">
    <source>
        <dbReference type="Pfam" id="PF23726"/>
    </source>
</evidence>
<evidence type="ECO:0000256" key="4">
    <source>
        <dbReference type="ARBA" id="ARBA00068483"/>
    </source>
</evidence>
<evidence type="ECO:0000256" key="1">
    <source>
        <dbReference type="ARBA" id="ARBA00004123"/>
    </source>
</evidence>
<accession>A0A182FBZ4</accession>
<evidence type="ECO:0000259" key="6">
    <source>
        <dbReference type="Pfam" id="PF03178"/>
    </source>
</evidence>
<feature type="region of interest" description="Disordered" evidence="5">
    <location>
        <begin position="907"/>
        <end position="930"/>
    </location>
</feature>
<evidence type="ECO:0000259" key="7">
    <source>
        <dbReference type="Pfam" id="PF10433"/>
    </source>
</evidence>
<keyword evidence="10" id="KW-1185">Reference proteome</keyword>
<feature type="domain" description="RSE1/DDB1/CPSF1 C-terminal" evidence="6">
    <location>
        <begin position="1089"/>
        <end position="1424"/>
    </location>
</feature>
<proteinExistence type="inferred from homology"/>
<dbReference type="Pfam" id="PF10433">
    <property type="entry name" value="Beta-prop_RSE1_1st"/>
    <property type="match status" value="1"/>
</dbReference>
<evidence type="ECO:0000256" key="5">
    <source>
        <dbReference type="SAM" id="MobiDB-lite"/>
    </source>
</evidence>
<evidence type="ECO:0000313" key="10">
    <source>
        <dbReference type="Proteomes" id="UP000069272"/>
    </source>
</evidence>
<evidence type="ECO:0000313" key="9">
    <source>
        <dbReference type="EnsemblMetazoa" id="AALB004028-PA"/>
    </source>
</evidence>
<dbReference type="GO" id="GO:0003676">
    <property type="term" value="F:nucleic acid binding"/>
    <property type="evidence" value="ECO:0007669"/>
    <property type="project" value="InterPro"/>
</dbReference>
<dbReference type="InterPro" id="IPR004871">
    <property type="entry name" value="RSE1/DDB1/CPSF1_C"/>
</dbReference>